<dbReference type="Pfam" id="PF13343">
    <property type="entry name" value="SBP_bac_6"/>
    <property type="match status" value="1"/>
</dbReference>
<keyword evidence="4" id="KW-0408">Iron</keyword>
<dbReference type="Proteomes" id="UP000562124">
    <property type="component" value="Unassembled WGS sequence"/>
</dbReference>
<keyword evidence="2" id="KW-0813">Transport</keyword>
<organism evidence="6 7">
    <name type="scientific">Cellulomonas fimi</name>
    <dbReference type="NCBI Taxonomy" id="1708"/>
    <lineage>
        <taxon>Bacteria</taxon>
        <taxon>Bacillati</taxon>
        <taxon>Actinomycetota</taxon>
        <taxon>Actinomycetes</taxon>
        <taxon>Micrococcales</taxon>
        <taxon>Cellulomonadaceae</taxon>
        <taxon>Cellulomonas</taxon>
    </lineage>
</organism>
<name>A0A7Y0LZJ0_CELFI</name>
<dbReference type="EMBL" id="JABCJJ010000023">
    <property type="protein sequence ID" value="NMR21068.1"/>
    <property type="molecule type" value="Genomic_DNA"/>
</dbReference>
<dbReference type="SUPFAM" id="SSF53850">
    <property type="entry name" value="Periplasmic binding protein-like II"/>
    <property type="match status" value="1"/>
</dbReference>
<comment type="caution">
    <text evidence="6">The sequence shown here is derived from an EMBL/GenBank/DDBJ whole genome shotgun (WGS) entry which is preliminary data.</text>
</comment>
<evidence type="ECO:0000313" key="6">
    <source>
        <dbReference type="EMBL" id="NMR21068.1"/>
    </source>
</evidence>
<keyword evidence="2" id="KW-0410">Iron transport</keyword>
<comment type="similarity">
    <text evidence="1">Belongs to the bacterial solute-binding protein 1 family.</text>
</comment>
<dbReference type="GO" id="GO:0046872">
    <property type="term" value="F:metal ion binding"/>
    <property type="evidence" value="ECO:0007669"/>
    <property type="project" value="UniProtKB-KW"/>
</dbReference>
<dbReference type="GO" id="GO:0006826">
    <property type="term" value="P:iron ion transport"/>
    <property type="evidence" value="ECO:0007669"/>
    <property type="project" value="UniProtKB-KW"/>
</dbReference>
<dbReference type="PANTHER" id="PTHR30006:SF15">
    <property type="entry name" value="IRON-UTILIZATION PERIPLASMIC PROTEIN"/>
    <property type="match status" value="1"/>
</dbReference>
<keyword evidence="3 5" id="KW-0732">Signal</keyword>
<accession>A0A7Y0LZJ0</accession>
<dbReference type="RefSeq" id="WP_169325447.1">
    <property type="nucleotide sequence ID" value="NZ_JABCJJ010000023.1"/>
</dbReference>
<dbReference type="AlphaFoldDB" id="A0A7Y0LZJ0"/>
<evidence type="ECO:0000256" key="1">
    <source>
        <dbReference type="ARBA" id="ARBA00008520"/>
    </source>
</evidence>
<dbReference type="PIRSF" id="PIRSF002825">
    <property type="entry name" value="CfbpA"/>
    <property type="match status" value="1"/>
</dbReference>
<keyword evidence="7" id="KW-1185">Reference proteome</keyword>
<protein>
    <submittedName>
        <fullName evidence="6">Extracellular solute-binding protein</fullName>
    </submittedName>
</protein>
<evidence type="ECO:0000256" key="4">
    <source>
        <dbReference type="PIRSR" id="PIRSR002825-1"/>
    </source>
</evidence>
<feature type="chain" id="PRO_5039717867" evidence="5">
    <location>
        <begin position="21"/>
        <end position="349"/>
    </location>
</feature>
<keyword evidence="4" id="KW-0479">Metal-binding</keyword>
<dbReference type="PANTHER" id="PTHR30006">
    <property type="entry name" value="THIAMINE-BINDING PERIPLASMIC PROTEIN-RELATED"/>
    <property type="match status" value="1"/>
</dbReference>
<dbReference type="InterPro" id="IPR026045">
    <property type="entry name" value="Ferric-bd"/>
</dbReference>
<gene>
    <name evidence="6" type="ORF">HIR71_12695</name>
</gene>
<evidence type="ECO:0000256" key="3">
    <source>
        <dbReference type="ARBA" id="ARBA00022729"/>
    </source>
</evidence>
<reference evidence="6 7" key="1">
    <citation type="submission" date="2020-04" db="EMBL/GenBank/DDBJ databases">
        <title>Sequencing and Assembly of C. fimi.</title>
        <authorList>
            <person name="Ramsey A.R."/>
        </authorList>
    </citation>
    <scope>NUCLEOTIDE SEQUENCE [LARGE SCALE GENOMIC DNA]</scope>
    <source>
        <strain evidence="6 7">SB</strain>
    </source>
</reference>
<sequence>MRRSRLLVPALVVAVAATLAACGGSSPEDGDGARAGGSQDALVIYSGRNENLVEPVLEKLEEAVGVPVEVRYASSSELAAQLLEEGDATEADVFFSQDAGALGALAKADMLAPLDPAVTDLVPTEYRDAEGRWVATSARARVLAYDPEQVPGIDQITSIDQILAPEFKGKLAYAPSNASFHAFVTALRVDRGEEGARQWLEAFAAQDPKAYDNNIAVLDAVDSGEAALGLINHYYWYEKVAELGEDEVNARIHFLDSDDPGALVNVAGAGVLAGSDKAEAAAAAVAYLLSDEAQQYFADKTAEFPVVAGITSTEFELAPLAELDSHQIDLNELDSLETTLELLADVGLT</sequence>
<dbReference type="GO" id="GO:0030288">
    <property type="term" value="C:outer membrane-bounded periplasmic space"/>
    <property type="evidence" value="ECO:0007669"/>
    <property type="project" value="TreeGrafter"/>
</dbReference>
<proteinExistence type="inferred from homology"/>
<feature type="signal peptide" evidence="5">
    <location>
        <begin position="1"/>
        <end position="20"/>
    </location>
</feature>
<evidence type="ECO:0000256" key="2">
    <source>
        <dbReference type="ARBA" id="ARBA00022496"/>
    </source>
</evidence>
<feature type="binding site" evidence="4">
    <location>
        <position position="234"/>
    </location>
    <ligand>
        <name>Fe cation</name>
        <dbReference type="ChEBI" id="CHEBI:24875"/>
    </ligand>
</feature>
<dbReference type="PROSITE" id="PS51257">
    <property type="entry name" value="PROKAR_LIPOPROTEIN"/>
    <property type="match status" value="1"/>
</dbReference>
<feature type="binding site" evidence="4">
    <location>
        <position position="235"/>
    </location>
    <ligand>
        <name>Fe cation</name>
        <dbReference type="ChEBI" id="CHEBI:24875"/>
    </ligand>
</feature>
<evidence type="ECO:0000313" key="7">
    <source>
        <dbReference type="Proteomes" id="UP000562124"/>
    </source>
</evidence>
<evidence type="ECO:0000256" key="5">
    <source>
        <dbReference type="SAM" id="SignalP"/>
    </source>
</evidence>
<dbReference type="Gene3D" id="3.40.190.10">
    <property type="entry name" value="Periplasmic binding protein-like II"/>
    <property type="match status" value="2"/>
</dbReference>
<keyword evidence="2" id="KW-0406">Ion transport</keyword>